<dbReference type="AlphaFoldDB" id="A0A4Y4DC17"/>
<accession>A0A4Y4DC17</accession>
<keyword evidence="2" id="KW-1185">Reference proteome</keyword>
<sequence>MVLMKNYIRQIPVDGRTPPMSDEEFAAVVAQAGDPAMFGDWYTKSVKSSNGAGEGEFTGRISIDLSDYLNAFFPGEIEKRIKAVQEQLPHVPDSETVRKLVTDALTPDGWSSLVRPFSIARIPAWSTYLYRVRPGLHGPEDIKTVGDIWTPPTGTSPGRVNRRGQPILYTSAQYPSVAFRESRAKVGEVVALSCFAITDDLNLLNLDDMSPQGNLNTSQQRKWRQLAKFYRWAFRDSGSDLNSPQHLVPQVLTLDLNMLIPPLVGYGYQSVIVNHHAAINVALDEQKAMDHLRLVGTTVWRIGKPTSMLLASMVPKHPRLTRDTPLVPGNFAWPPDLEVTQRSYQSRA</sequence>
<name>A0A4Y4DC17_KOCVA</name>
<dbReference type="Proteomes" id="UP000315730">
    <property type="component" value="Unassembled WGS sequence"/>
</dbReference>
<organism evidence="1 2">
    <name type="scientific">Kocuria varians</name>
    <name type="common">Micrococcus varians</name>
    <dbReference type="NCBI Taxonomy" id="1272"/>
    <lineage>
        <taxon>Bacteria</taxon>
        <taxon>Bacillati</taxon>
        <taxon>Actinomycetota</taxon>
        <taxon>Actinomycetes</taxon>
        <taxon>Micrococcales</taxon>
        <taxon>Micrococcaceae</taxon>
        <taxon>Kocuria</taxon>
    </lineage>
</organism>
<dbReference type="EMBL" id="BJNW01000031">
    <property type="protein sequence ID" value="GED00311.1"/>
    <property type="molecule type" value="Genomic_DNA"/>
</dbReference>
<proteinExistence type="predicted"/>
<reference evidence="1 2" key="1">
    <citation type="submission" date="2019-06" db="EMBL/GenBank/DDBJ databases">
        <title>Whole genome shotgun sequence of Kocuria varians NBRC 15358.</title>
        <authorList>
            <person name="Hosoyama A."/>
            <person name="Uohara A."/>
            <person name="Ohji S."/>
            <person name="Ichikawa N."/>
        </authorList>
    </citation>
    <scope>NUCLEOTIDE SEQUENCE [LARGE SCALE GENOMIC DNA]</scope>
    <source>
        <strain evidence="1 2">NBRC 15358</strain>
    </source>
</reference>
<evidence type="ECO:0000313" key="1">
    <source>
        <dbReference type="EMBL" id="GED00311.1"/>
    </source>
</evidence>
<dbReference type="OrthoDB" id="9909420at2"/>
<gene>
    <name evidence="1" type="ORF">KVA01_24650</name>
</gene>
<evidence type="ECO:0000313" key="2">
    <source>
        <dbReference type="Proteomes" id="UP000315730"/>
    </source>
</evidence>
<comment type="caution">
    <text evidence="1">The sequence shown here is derived from an EMBL/GenBank/DDBJ whole genome shotgun (WGS) entry which is preliminary data.</text>
</comment>
<protein>
    <submittedName>
        <fullName evidence="1">Uncharacterized protein</fullName>
    </submittedName>
</protein>